<reference evidence="1" key="1">
    <citation type="journal article" date="2021" name="Microb. Physiol.">
        <title>Proteogenomic Insights into the Physiology of Marine, Sulfate-Reducing, Filamentous Desulfonema limicola and Desulfonema magnum.</title>
        <authorList>
            <person name="Schnaars V."/>
            <person name="Wohlbrand L."/>
            <person name="Scheve S."/>
            <person name="Hinrichs C."/>
            <person name="Reinhardt R."/>
            <person name="Rabus R."/>
        </authorList>
    </citation>
    <scope>NUCLEOTIDE SEQUENCE</scope>
    <source>
        <strain evidence="1">4be13</strain>
    </source>
</reference>
<dbReference type="KEGG" id="dmm:dnm_035340"/>
<keyword evidence="2" id="KW-1185">Reference proteome</keyword>
<sequence length="39" mass="4460">MHLFFCEQRRNPAFSFSGGGSFQKKKPGFFLGRISKTYG</sequence>
<protein>
    <submittedName>
        <fullName evidence="1">Uncharacterized protein</fullName>
    </submittedName>
</protein>
<evidence type="ECO:0000313" key="2">
    <source>
        <dbReference type="Proteomes" id="UP000663722"/>
    </source>
</evidence>
<dbReference type="AlphaFoldDB" id="A0A975BL85"/>
<organism evidence="1 2">
    <name type="scientific">Desulfonema magnum</name>
    <dbReference type="NCBI Taxonomy" id="45655"/>
    <lineage>
        <taxon>Bacteria</taxon>
        <taxon>Pseudomonadati</taxon>
        <taxon>Thermodesulfobacteriota</taxon>
        <taxon>Desulfobacteria</taxon>
        <taxon>Desulfobacterales</taxon>
        <taxon>Desulfococcaceae</taxon>
        <taxon>Desulfonema</taxon>
    </lineage>
</organism>
<dbReference type="EMBL" id="CP061800">
    <property type="protein sequence ID" value="QTA87500.1"/>
    <property type="molecule type" value="Genomic_DNA"/>
</dbReference>
<gene>
    <name evidence="1" type="ORF">dnm_035340</name>
</gene>
<name>A0A975BL85_9BACT</name>
<proteinExistence type="predicted"/>
<dbReference type="Proteomes" id="UP000663722">
    <property type="component" value="Chromosome"/>
</dbReference>
<evidence type="ECO:0000313" key="1">
    <source>
        <dbReference type="EMBL" id="QTA87500.1"/>
    </source>
</evidence>
<accession>A0A975BL85</accession>